<dbReference type="AlphaFoldDB" id="V5B5A7"/>
<organism evidence="2 3">
    <name type="scientific">Trypanosoma cruzi Dm28c</name>
    <dbReference type="NCBI Taxonomy" id="1416333"/>
    <lineage>
        <taxon>Eukaryota</taxon>
        <taxon>Discoba</taxon>
        <taxon>Euglenozoa</taxon>
        <taxon>Kinetoplastea</taxon>
        <taxon>Metakinetoplastina</taxon>
        <taxon>Trypanosomatida</taxon>
        <taxon>Trypanosomatidae</taxon>
        <taxon>Trypanosoma</taxon>
        <taxon>Schizotrypanum</taxon>
    </lineage>
</organism>
<proteinExistence type="predicted"/>
<dbReference type="EMBL" id="AYLP01000520">
    <property type="protein sequence ID" value="ESS59518.1"/>
    <property type="molecule type" value="Genomic_DNA"/>
</dbReference>
<protein>
    <submittedName>
        <fullName evidence="2">Uncharacterized protein</fullName>
    </submittedName>
</protein>
<dbReference type="VEuPathDB" id="TriTrypDB:TCDM_12236"/>
<comment type="caution">
    <text evidence="2">The sequence shown here is derived from an EMBL/GenBank/DDBJ whole genome shotgun (WGS) entry which is preliminary data.</text>
</comment>
<evidence type="ECO:0000313" key="2">
    <source>
        <dbReference type="EMBL" id="ESS59518.1"/>
    </source>
</evidence>
<evidence type="ECO:0000256" key="1">
    <source>
        <dbReference type="SAM" id="MobiDB-lite"/>
    </source>
</evidence>
<evidence type="ECO:0000313" key="3">
    <source>
        <dbReference type="Proteomes" id="UP000017861"/>
    </source>
</evidence>
<feature type="region of interest" description="Disordered" evidence="1">
    <location>
        <begin position="23"/>
        <end position="137"/>
    </location>
</feature>
<sequence length="184" mass="19919">MPSARKVLIIVQWEERAAGASWRRNPLNAPPGSRAMPRKASWMANPSAYGVKDPSVSQSPGASEHKACRQRRRLQHVQRGQCDGGAGLPAYHGRAQTQSQEYRSSADPREQGRGASMPRGITGLGSRGHQALSHGPQAAWRSYGRGHDCGTPVCGHLQLVAGSLLVRLCEHCMPPLQHTRPAPL</sequence>
<gene>
    <name evidence="2" type="ORF">TCDM_12236</name>
</gene>
<name>V5B5A7_TRYCR</name>
<reference evidence="2 3" key="1">
    <citation type="journal article" date="2014" name="Genome Announc.">
        <title>Trypanosoma cruzi Clone Dm28c Draft Genome Sequence.</title>
        <authorList>
            <person name="Grisard E.C."/>
            <person name="Teixeira S.M."/>
            <person name="de Almeida L.G."/>
            <person name="Stoco P.H."/>
            <person name="Gerber A.L."/>
            <person name="Talavera-Lopez C."/>
            <person name="Lima O.C."/>
            <person name="Andersson B."/>
            <person name="de Vasconcelos A.T."/>
        </authorList>
    </citation>
    <scope>NUCLEOTIDE SEQUENCE [LARGE SCALE GENOMIC DNA]</scope>
    <source>
        <strain evidence="2 3">Dm28c</strain>
    </source>
</reference>
<dbReference type="Proteomes" id="UP000017861">
    <property type="component" value="Unassembled WGS sequence"/>
</dbReference>
<accession>V5B5A7</accession>